<protein>
    <submittedName>
        <fullName evidence="3">Uncharacterized protein</fullName>
    </submittedName>
</protein>
<gene>
    <name evidence="3" type="ORF">ACFQY8_06480</name>
</gene>
<dbReference type="Proteomes" id="UP001597036">
    <property type="component" value="Unassembled WGS sequence"/>
</dbReference>
<proteinExistence type="predicted"/>
<evidence type="ECO:0000256" key="1">
    <source>
        <dbReference type="SAM" id="MobiDB-lite"/>
    </source>
</evidence>
<evidence type="ECO:0000313" key="4">
    <source>
        <dbReference type="Proteomes" id="UP001597036"/>
    </source>
</evidence>
<feature type="compositionally biased region" description="Polar residues" evidence="1">
    <location>
        <begin position="17"/>
        <end position="53"/>
    </location>
</feature>
<evidence type="ECO:0000256" key="2">
    <source>
        <dbReference type="SAM" id="Phobius"/>
    </source>
</evidence>
<organism evidence="3 4">
    <name type="scientific">Alloscardovia venturai</name>
    <dbReference type="NCBI Taxonomy" id="1769421"/>
    <lineage>
        <taxon>Bacteria</taxon>
        <taxon>Bacillati</taxon>
        <taxon>Actinomycetota</taxon>
        <taxon>Actinomycetes</taxon>
        <taxon>Bifidobacteriales</taxon>
        <taxon>Bifidobacteriaceae</taxon>
        <taxon>Alloscardovia</taxon>
    </lineage>
</organism>
<sequence length="90" mass="9512">MKNYSLGTVNVIYRPITQASTDTGTKPSSDADHSQNATTQGGKSVATKTTAHAKSSLAKTGIDVTRISVMITLAFASAVVVLQLRKRFAQ</sequence>
<accession>A0ABW2Y572</accession>
<keyword evidence="2" id="KW-0472">Membrane</keyword>
<keyword evidence="2" id="KW-1133">Transmembrane helix</keyword>
<dbReference type="RefSeq" id="WP_377939076.1">
    <property type="nucleotide sequence ID" value="NZ_JBHTHQ010000021.1"/>
</dbReference>
<comment type="caution">
    <text evidence="3">The sequence shown here is derived from an EMBL/GenBank/DDBJ whole genome shotgun (WGS) entry which is preliminary data.</text>
</comment>
<dbReference type="EMBL" id="JBHTHQ010000021">
    <property type="protein sequence ID" value="MFD0705387.1"/>
    <property type="molecule type" value="Genomic_DNA"/>
</dbReference>
<keyword evidence="2" id="KW-0812">Transmembrane</keyword>
<evidence type="ECO:0000313" key="3">
    <source>
        <dbReference type="EMBL" id="MFD0705387.1"/>
    </source>
</evidence>
<name>A0ABW2Y572_9BIFI</name>
<feature type="transmembrane region" description="Helical" evidence="2">
    <location>
        <begin position="64"/>
        <end position="84"/>
    </location>
</feature>
<reference evidence="4" key="1">
    <citation type="journal article" date="2019" name="Int. J. Syst. Evol. Microbiol.">
        <title>The Global Catalogue of Microorganisms (GCM) 10K type strain sequencing project: providing services to taxonomists for standard genome sequencing and annotation.</title>
        <authorList>
            <consortium name="The Broad Institute Genomics Platform"/>
            <consortium name="The Broad Institute Genome Sequencing Center for Infectious Disease"/>
            <person name="Wu L."/>
            <person name="Ma J."/>
        </authorList>
    </citation>
    <scope>NUCLEOTIDE SEQUENCE [LARGE SCALE GENOMIC DNA]</scope>
    <source>
        <strain evidence="4">CCM 8604</strain>
    </source>
</reference>
<keyword evidence="4" id="KW-1185">Reference proteome</keyword>
<feature type="region of interest" description="Disordered" evidence="1">
    <location>
        <begin position="17"/>
        <end position="57"/>
    </location>
</feature>